<dbReference type="PROSITE" id="PS00455">
    <property type="entry name" value="AMP_BINDING"/>
    <property type="match status" value="1"/>
</dbReference>
<dbReference type="STRING" id="1117379.BABA_03804"/>
<comment type="cofactor">
    <cofactor evidence="1">
        <name>Mg(2+)</name>
        <dbReference type="ChEBI" id="CHEBI:18420"/>
    </cofactor>
</comment>
<keyword evidence="6" id="KW-0812">Transmembrane</keyword>
<dbReference type="InterPro" id="IPR000873">
    <property type="entry name" value="AMP-dep_synth/lig_dom"/>
</dbReference>
<dbReference type="Gene3D" id="3.40.50.980">
    <property type="match status" value="2"/>
</dbReference>
<evidence type="ECO:0000256" key="3">
    <source>
        <dbReference type="ARBA" id="ARBA00022741"/>
    </source>
</evidence>
<accession>K6DRJ2</accession>
<dbReference type="InterPro" id="IPR020845">
    <property type="entry name" value="AMP-binding_CS"/>
</dbReference>
<comment type="caution">
    <text evidence="9">The sequence shown here is derived from an EMBL/GenBank/DDBJ whole genome shotgun (WGS) entry which is preliminary data.</text>
</comment>
<keyword evidence="2 9" id="KW-0436">Ligase</keyword>
<dbReference type="RefSeq" id="WP_007083796.1">
    <property type="nucleotide sequence ID" value="NZ_AJLS01000035.1"/>
</dbReference>
<protein>
    <submittedName>
        <fullName evidence="9">Long-chain-fatty-acid--CoA ligase</fullName>
    </submittedName>
</protein>
<feature type="domain" description="AMP-binding enzyme C-terminal" evidence="8">
    <location>
        <begin position="454"/>
        <end position="529"/>
    </location>
</feature>
<name>K6DRJ2_9BACI</name>
<evidence type="ECO:0000313" key="10">
    <source>
        <dbReference type="Proteomes" id="UP000006316"/>
    </source>
</evidence>
<evidence type="ECO:0000259" key="7">
    <source>
        <dbReference type="Pfam" id="PF00501"/>
    </source>
</evidence>
<dbReference type="EMBL" id="AJLS01000035">
    <property type="protein sequence ID" value="EKN70954.1"/>
    <property type="molecule type" value="Genomic_DNA"/>
</dbReference>
<keyword evidence="3" id="KW-0547">Nucleotide-binding</keyword>
<dbReference type="InterPro" id="IPR025110">
    <property type="entry name" value="AMP-bd_C"/>
</dbReference>
<evidence type="ECO:0000256" key="6">
    <source>
        <dbReference type="SAM" id="Phobius"/>
    </source>
</evidence>
<dbReference type="Gene3D" id="3.30.300.30">
    <property type="match status" value="1"/>
</dbReference>
<dbReference type="GO" id="GO:0005524">
    <property type="term" value="F:ATP binding"/>
    <property type="evidence" value="ECO:0007669"/>
    <property type="project" value="UniProtKB-KW"/>
</dbReference>
<evidence type="ECO:0000256" key="5">
    <source>
        <dbReference type="ARBA" id="ARBA00022842"/>
    </source>
</evidence>
<dbReference type="AlphaFoldDB" id="K6DRJ2"/>
<feature type="transmembrane region" description="Helical" evidence="6">
    <location>
        <begin position="238"/>
        <end position="259"/>
    </location>
</feature>
<dbReference type="PATRIC" id="fig|1117379.3.peg.783"/>
<keyword evidence="10" id="KW-1185">Reference proteome</keyword>
<dbReference type="SUPFAM" id="SSF56801">
    <property type="entry name" value="Acetyl-CoA synthetase-like"/>
    <property type="match status" value="1"/>
</dbReference>
<proteinExistence type="predicted"/>
<dbReference type="Pfam" id="PF13193">
    <property type="entry name" value="AMP-binding_C"/>
    <property type="match status" value="1"/>
</dbReference>
<evidence type="ECO:0000313" key="9">
    <source>
        <dbReference type="EMBL" id="EKN70954.1"/>
    </source>
</evidence>
<dbReference type="GO" id="GO:0016405">
    <property type="term" value="F:CoA-ligase activity"/>
    <property type="evidence" value="ECO:0007669"/>
    <property type="project" value="TreeGrafter"/>
</dbReference>
<reference evidence="9 10" key="1">
    <citation type="journal article" date="2012" name="Front. Microbiol.">
        <title>Redundancy and modularity in membrane-associated dissimilatory nitrate reduction in Bacillus.</title>
        <authorList>
            <person name="Heylen K."/>
            <person name="Keltjens J."/>
        </authorList>
    </citation>
    <scope>NUCLEOTIDE SEQUENCE [LARGE SCALE GENOMIC DNA]</scope>
    <source>
        <strain evidence="10">LMG 21833T</strain>
    </source>
</reference>
<dbReference type="FunFam" id="3.30.300.30:FF:000006">
    <property type="entry name" value="Long-chain-fatty-acid--CoA ligase FadD"/>
    <property type="match status" value="1"/>
</dbReference>
<keyword evidence="4" id="KW-0067">ATP-binding</keyword>
<keyword evidence="6" id="KW-1133">Transmembrane helix</keyword>
<evidence type="ECO:0000259" key="8">
    <source>
        <dbReference type="Pfam" id="PF13193"/>
    </source>
</evidence>
<evidence type="ECO:0000256" key="4">
    <source>
        <dbReference type="ARBA" id="ARBA00022840"/>
    </source>
</evidence>
<sequence length="549" mass="62694">MKKRWLKFYPKDVNPDVVIEEKSLNDLLDNAVSRFGNDISLEYNEEKWSYLEVQKISNKLAGVLYQRGFKKGDRLSIMLPNCPHYIFSAFAVFRLGGIVVQTNPMYVERELEYQLNDANAEFMICHASVYERVKRVQSKTSLKKIIIVQVSKTENGCLEEGDHYFDDFLATYHADAPLITINPVEDLAVLQYTGGTTGVSKGVMLTHQNFITQIEQFYEYLLKRFDISNLQNRSVISFLPFFHIFGFVNVTLTGFRFGYKQIIIPRFETKTVLELIQKQPPFLFFGVPTMFTAMLHFPKVESYGIEKITGFFCGSSPLPQEIYDKFKKLMGAGTYISDGYGLSEATSGTLSNPYTRTKLGSVGIPIPKTEVMIGIEQDTGIVEAPVGMRGEILVRGPQVMKGYWNNSEETAAALKEGWLHTGDIGYMDEEGYFYVVDRKKDMIIASGYNVYPREIEDVIYQIPDVREVVVIGIPDEYRGETVKAYISLKKEQMLTEADIIQFCRENLAAYKVPKMIEFRDELPKSAVGKLLKRELRDQELAKMQGRVIT</sequence>
<organism evidence="9 10">
    <name type="scientific">Neobacillus bataviensis LMG 21833</name>
    <dbReference type="NCBI Taxonomy" id="1117379"/>
    <lineage>
        <taxon>Bacteria</taxon>
        <taxon>Bacillati</taxon>
        <taxon>Bacillota</taxon>
        <taxon>Bacilli</taxon>
        <taxon>Bacillales</taxon>
        <taxon>Bacillaceae</taxon>
        <taxon>Neobacillus</taxon>
    </lineage>
</organism>
<dbReference type="eggNOG" id="COG0318">
    <property type="taxonomic scope" value="Bacteria"/>
</dbReference>
<dbReference type="Pfam" id="PF00501">
    <property type="entry name" value="AMP-binding"/>
    <property type="match status" value="1"/>
</dbReference>
<dbReference type="Gene3D" id="2.30.38.10">
    <property type="entry name" value="Luciferase, Domain 3"/>
    <property type="match status" value="1"/>
</dbReference>
<dbReference type="PANTHER" id="PTHR24096">
    <property type="entry name" value="LONG-CHAIN-FATTY-ACID--COA LIGASE"/>
    <property type="match status" value="1"/>
</dbReference>
<dbReference type="InterPro" id="IPR045851">
    <property type="entry name" value="AMP-bd_C_sf"/>
</dbReference>
<feature type="domain" description="AMP-dependent synthetase/ligase" evidence="7">
    <location>
        <begin position="29"/>
        <end position="404"/>
    </location>
</feature>
<keyword evidence="6" id="KW-0472">Membrane</keyword>
<evidence type="ECO:0000256" key="2">
    <source>
        <dbReference type="ARBA" id="ARBA00022598"/>
    </source>
</evidence>
<gene>
    <name evidence="9" type="ORF">BABA_03804</name>
</gene>
<dbReference type="Proteomes" id="UP000006316">
    <property type="component" value="Unassembled WGS sequence"/>
</dbReference>
<dbReference type="OrthoDB" id="9803968at2"/>
<keyword evidence="5" id="KW-0460">Magnesium</keyword>
<evidence type="ECO:0000256" key="1">
    <source>
        <dbReference type="ARBA" id="ARBA00001946"/>
    </source>
</evidence>
<dbReference type="CDD" id="cd05936">
    <property type="entry name" value="FC-FACS_FadD_like"/>
    <property type="match status" value="1"/>
</dbReference>